<dbReference type="SMART" id="SM00526">
    <property type="entry name" value="H15"/>
    <property type="match status" value="1"/>
</dbReference>
<evidence type="ECO:0000256" key="7">
    <source>
        <dbReference type="SAM" id="MobiDB-lite"/>
    </source>
</evidence>
<evidence type="ECO:0000313" key="9">
    <source>
        <dbReference type="EMBL" id="EXB95714.1"/>
    </source>
</evidence>
<dbReference type="CDD" id="cd00073">
    <property type="entry name" value="H15"/>
    <property type="match status" value="1"/>
</dbReference>
<accession>W9RKK1</accession>
<feature type="domain" description="H15" evidence="8">
    <location>
        <begin position="23"/>
        <end position="93"/>
    </location>
</feature>
<protein>
    <submittedName>
        <fullName evidence="9">Histone H1</fullName>
    </submittedName>
</protein>
<evidence type="ECO:0000256" key="1">
    <source>
        <dbReference type="ARBA" id="ARBA00004123"/>
    </source>
</evidence>
<dbReference type="PRINTS" id="PR00624">
    <property type="entry name" value="HISTONEH5"/>
</dbReference>
<keyword evidence="10" id="KW-1185">Reference proteome</keyword>
<dbReference type="InterPro" id="IPR036390">
    <property type="entry name" value="WH_DNA-bd_sf"/>
</dbReference>
<dbReference type="PANTHER" id="PTHR11467">
    <property type="entry name" value="HISTONE H1"/>
    <property type="match status" value="1"/>
</dbReference>
<dbReference type="InterPro" id="IPR005819">
    <property type="entry name" value="H1/H5"/>
</dbReference>
<dbReference type="PANTHER" id="PTHR11467:SF130">
    <property type="entry name" value="HISTONE H1-LIKE ISOFORM X1"/>
    <property type="match status" value="1"/>
</dbReference>
<evidence type="ECO:0000256" key="2">
    <source>
        <dbReference type="ARBA" id="ARBA00004286"/>
    </source>
</evidence>
<dbReference type="OrthoDB" id="1110759at2759"/>
<gene>
    <name evidence="9" type="ORF">L484_007464</name>
</gene>
<keyword evidence="5 6" id="KW-0539">Nucleus</keyword>
<evidence type="ECO:0000259" key="8">
    <source>
        <dbReference type="PROSITE" id="PS51504"/>
    </source>
</evidence>
<dbReference type="GO" id="GO:0006334">
    <property type="term" value="P:nucleosome assembly"/>
    <property type="evidence" value="ECO:0007669"/>
    <property type="project" value="InterPro"/>
</dbReference>
<dbReference type="GO" id="GO:0005634">
    <property type="term" value="C:nucleus"/>
    <property type="evidence" value="ECO:0007669"/>
    <property type="project" value="UniProtKB-SubCell"/>
</dbReference>
<proteinExistence type="inferred from homology"/>
<keyword evidence="3 6" id="KW-0158">Chromosome</keyword>
<dbReference type="AlphaFoldDB" id="W9RKK1"/>
<keyword evidence="4 6" id="KW-0238">DNA-binding</keyword>
<evidence type="ECO:0000313" key="10">
    <source>
        <dbReference type="Proteomes" id="UP000030645"/>
    </source>
</evidence>
<organism evidence="9 10">
    <name type="scientific">Morus notabilis</name>
    <dbReference type="NCBI Taxonomy" id="981085"/>
    <lineage>
        <taxon>Eukaryota</taxon>
        <taxon>Viridiplantae</taxon>
        <taxon>Streptophyta</taxon>
        <taxon>Embryophyta</taxon>
        <taxon>Tracheophyta</taxon>
        <taxon>Spermatophyta</taxon>
        <taxon>Magnoliopsida</taxon>
        <taxon>eudicotyledons</taxon>
        <taxon>Gunneridae</taxon>
        <taxon>Pentapetalae</taxon>
        <taxon>rosids</taxon>
        <taxon>fabids</taxon>
        <taxon>Rosales</taxon>
        <taxon>Moraceae</taxon>
        <taxon>Moreae</taxon>
        <taxon>Morus</taxon>
    </lineage>
</organism>
<dbReference type="SUPFAM" id="SSF46785">
    <property type="entry name" value="Winged helix' DNA-binding domain"/>
    <property type="match status" value="1"/>
</dbReference>
<dbReference type="Pfam" id="PF00538">
    <property type="entry name" value="Linker_histone"/>
    <property type="match status" value="1"/>
</dbReference>
<dbReference type="GO" id="GO:0030261">
    <property type="term" value="P:chromosome condensation"/>
    <property type="evidence" value="ECO:0007669"/>
    <property type="project" value="TreeGrafter"/>
</dbReference>
<dbReference type="PROSITE" id="PS51504">
    <property type="entry name" value="H15"/>
    <property type="match status" value="1"/>
</dbReference>
<comment type="similarity">
    <text evidence="6">Belongs to the histone H1/H5 family.</text>
</comment>
<dbReference type="InterPro" id="IPR036388">
    <property type="entry name" value="WH-like_DNA-bd_sf"/>
</dbReference>
<dbReference type="GO" id="GO:0000786">
    <property type="term" value="C:nucleosome"/>
    <property type="evidence" value="ECO:0007669"/>
    <property type="project" value="InterPro"/>
</dbReference>
<reference evidence="10" key="1">
    <citation type="submission" date="2013-01" db="EMBL/GenBank/DDBJ databases">
        <title>Draft Genome Sequence of a Mulberry Tree, Morus notabilis C.K. Schneid.</title>
        <authorList>
            <person name="He N."/>
            <person name="Zhao S."/>
        </authorList>
    </citation>
    <scope>NUCLEOTIDE SEQUENCE</scope>
</reference>
<dbReference type="eggNOG" id="ENOG502S4TV">
    <property type="taxonomic scope" value="Eukaryota"/>
</dbReference>
<dbReference type="GO" id="GO:0003690">
    <property type="term" value="F:double-stranded DNA binding"/>
    <property type="evidence" value="ECO:0007669"/>
    <property type="project" value="TreeGrafter"/>
</dbReference>
<comment type="subcellular location">
    <subcellularLocation>
        <location evidence="2">Chromosome</location>
    </subcellularLocation>
    <subcellularLocation>
        <location evidence="1 6">Nucleus</location>
    </subcellularLocation>
</comment>
<feature type="region of interest" description="Disordered" evidence="7">
    <location>
        <begin position="88"/>
        <end position="163"/>
    </location>
</feature>
<evidence type="ECO:0000256" key="5">
    <source>
        <dbReference type="ARBA" id="ARBA00023242"/>
    </source>
</evidence>
<name>W9RKK1_9ROSA</name>
<dbReference type="GO" id="GO:0030527">
    <property type="term" value="F:structural constituent of chromatin"/>
    <property type="evidence" value="ECO:0007669"/>
    <property type="project" value="InterPro"/>
</dbReference>
<sequence>MAKSTAVVAKKDIKSSTLASPALHPPYFEMITEAISALKERNGSSQQAIAKFIDEKHGEVLPPNFKKLLSVQLKKFVKSERLFKAKNSFKISPAEQKKKKDPKPIAPKEKLKSAEKIPVSKEAKKAVKKTKRLSQVKTPEALKRKTGKPIDSSKTKGSKRARN</sequence>
<dbReference type="InterPro" id="IPR005818">
    <property type="entry name" value="Histone_H1/H5_H15"/>
</dbReference>
<evidence type="ECO:0000256" key="4">
    <source>
        <dbReference type="ARBA" id="ARBA00023125"/>
    </source>
</evidence>
<dbReference type="GO" id="GO:0031492">
    <property type="term" value="F:nucleosomal DNA binding"/>
    <property type="evidence" value="ECO:0007669"/>
    <property type="project" value="TreeGrafter"/>
</dbReference>
<dbReference type="Gene3D" id="1.10.10.10">
    <property type="entry name" value="Winged helix-like DNA-binding domain superfamily/Winged helix DNA-binding domain"/>
    <property type="match status" value="1"/>
</dbReference>
<evidence type="ECO:0000256" key="6">
    <source>
        <dbReference type="RuleBase" id="RU003894"/>
    </source>
</evidence>
<feature type="compositionally biased region" description="Basic and acidic residues" evidence="7">
    <location>
        <begin position="95"/>
        <end position="125"/>
    </location>
</feature>
<evidence type="ECO:0000256" key="3">
    <source>
        <dbReference type="ARBA" id="ARBA00022454"/>
    </source>
</evidence>
<dbReference type="KEGG" id="mnt:21390862"/>
<dbReference type="STRING" id="981085.W9RKK1"/>
<dbReference type="EMBL" id="KE345220">
    <property type="protein sequence ID" value="EXB95714.1"/>
    <property type="molecule type" value="Genomic_DNA"/>
</dbReference>
<dbReference type="GO" id="GO:0045910">
    <property type="term" value="P:negative regulation of DNA recombination"/>
    <property type="evidence" value="ECO:0007669"/>
    <property type="project" value="TreeGrafter"/>
</dbReference>
<dbReference type="Proteomes" id="UP000030645">
    <property type="component" value="Unassembled WGS sequence"/>
</dbReference>